<dbReference type="EMBL" id="SGXF01000004">
    <property type="protein sequence ID" value="RZS94313.1"/>
    <property type="molecule type" value="Genomic_DNA"/>
</dbReference>
<comment type="caution">
    <text evidence="2">The sequence shown here is derived from an EMBL/GenBank/DDBJ whole genome shotgun (WGS) entry which is preliminary data.</text>
</comment>
<dbReference type="NCBIfam" id="TIGR04088">
    <property type="entry name" value="cognate_SipW"/>
    <property type="match status" value="1"/>
</dbReference>
<evidence type="ECO:0000256" key="1">
    <source>
        <dbReference type="SAM" id="SignalP"/>
    </source>
</evidence>
<protein>
    <submittedName>
        <fullName evidence="2">Putative ribosomally synthesized peptide with SipW-like signal peptide</fullName>
    </submittedName>
</protein>
<dbReference type="RefSeq" id="WP_165388901.1">
    <property type="nucleotide sequence ID" value="NZ_SGXF01000004.1"/>
</dbReference>
<dbReference type="Proteomes" id="UP000292927">
    <property type="component" value="Unassembled WGS sequence"/>
</dbReference>
<reference evidence="2 3" key="1">
    <citation type="submission" date="2019-02" db="EMBL/GenBank/DDBJ databases">
        <title>Genomic Encyclopedia of Type Strains, Phase IV (KMG-IV): sequencing the most valuable type-strain genomes for metagenomic binning, comparative biology and taxonomic classification.</title>
        <authorList>
            <person name="Goeker M."/>
        </authorList>
    </citation>
    <scope>NUCLEOTIDE SEQUENCE [LARGE SCALE GENOMIC DNA]</scope>
    <source>
        <strain evidence="2 3">DSM 29486</strain>
    </source>
</reference>
<keyword evidence="1" id="KW-0732">Signal</keyword>
<keyword evidence="3" id="KW-1185">Reference proteome</keyword>
<organism evidence="2 3">
    <name type="scientific">Cuneatibacter caecimuris</name>
    <dbReference type="NCBI Taxonomy" id="1796618"/>
    <lineage>
        <taxon>Bacteria</taxon>
        <taxon>Bacillati</taxon>
        <taxon>Bacillota</taxon>
        <taxon>Clostridia</taxon>
        <taxon>Lachnospirales</taxon>
        <taxon>Lachnospiraceae</taxon>
        <taxon>Cuneatibacter</taxon>
    </lineage>
</organism>
<dbReference type="AlphaFoldDB" id="A0A4Q7P320"/>
<accession>A0A4Q7P320</accession>
<name>A0A4Q7P320_9FIRM</name>
<proteinExistence type="predicted"/>
<evidence type="ECO:0000313" key="3">
    <source>
        <dbReference type="Proteomes" id="UP000292927"/>
    </source>
</evidence>
<dbReference type="InterPro" id="IPR023833">
    <property type="entry name" value="Signal_pept_SipW-depend-type"/>
</dbReference>
<gene>
    <name evidence="2" type="ORF">EV209_2153</name>
</gene>
<feature type="signal peptide" evidence="1">
    <location>
        <begin position="1"/>
        <end position="24"/>
    </location>
</feature>
<sequence>MKKKLLTLAMAVSCLAIITAGTLAYFTSEDTAHNVITSGGINIEVVEKTQGEDGILTDFPEEGIRGVMPGSDVSKIVSVKNTGESEAWIRVRVEADVKGIDGADLPLSIEGTGPVLTYAVGSCWILGEDGYYYYTVPVAPGQFTEILFDTVTFAFEIGNEYQGCTANIIIAAQAVQASINGETVMDAKGWPES</sequence>
<feature type="chain" id="PRO_5039004323" evidence="1">
    <location>
        <begin position="25"/>
        <end position="193"/>
    </location>
</feature>
<evidence type="ECO:0000313" key="2">
    <source>
        <dbReference type="EMBL" id="RZS94313.1"/>
    </source>
</evidence>